<dbReference type="Proteomes" id="UP000054538">
    <property type="component" value="Unassembled WGS sequence"/>
</dbReference>
<evidence type="ECO:0000313" key="2">
    <source>
        <dbReference type="EMBL" id="KIK82207.1"/>
    </source>
</evidence>
<evidence type="ECO:0000313" key="3">
    <source>
        <dbReference type="Proteomes" id="UP000054538"/>
    </source>
</evidence>
<feature type="region of interest" description="Disordered" evidence="1">
    <location>
        <begin position="35"/>
        <end position="59"/>
    </location>
</feature>
<gene>
    <name evidence="2" type="ORF">PAXRUDRAFT_832351</name>
</gene>
<reference evidence="2 3" key="1">
    <citation type="submission" date="2014-04" db="EMBL/GenBank/DDBJ databases">
        <authorList>
            <consortium name="DOE Joint Genome Institute"/>
            <person name="Kuo A."/>
            <person name="Kohler A."/>
            <person name="Jargeat P."/>
            <person name="Nagy L.G."/>
            <person name="Floudas D."/>
            <person name="Copeland A."/>
            <person name="Barry K.W."/>
            <person name="Cichocki N."/>
            <person name="Veneault-Fourrey C."/>
            <person name="LaButti K."/>
            <person name="Lindquist E.A."/>
            <person name="Lipzen A."/>
            <person name="Lundell T."/>
            <person name="Morin E."/>
            <person name="Murat C."/>
            <person name="Sun H."/>
            <person name="Tunlid A."/>
            <person name="Henrissat B."/>
            <person name="Grigoriev I.V."/>
            <person name="Hibbett D.S."/>
            <person name="Martin F."/>
            <person name="Nordberg H.P."/>
            <person name="Cantor M.N."/>
            <person name="Hua S.X."/>
        </authorList>
    </citation>
    <scope>NUCLEOTIDE SEQUENCE [LARGE SCALE GENOMIC DNA]</scope>
    <source>
        <strain evidence="2 3">Ve08.2h10</strain>
    </source>
</reference>
<evidence type="ECO:0000256" key="1">
    <source>
        <dbReference type="SAM" id="MobiDB-lite"/>
    </source>
</evidence>
<keyword evidence="3" id="KW-1185">Reference proteome</keyword>
<reference evidence="3" key="2">
    <citation type="submission" date="2015-01" db="EMBL/GenBank/DDBJ databases">
        <title>Evolutionary Origins and Diversification of the Mycorrhizal Mutualists.</title>
        <authorList>
            <consortium name="DOE Joint Genome Institute"/>
            <consortium name="Mycorrhizal Genomics Consortium"/>
            <person name="Kohler A."/>
            <person name="Kuo A."/>
            <person name="Nagy L.G."/>
            <person name="Floudas D."/>
            <person name="Copeland A."/>
            <person name="Barry K.W."/>
            <person name="Cichocki N."/>
            <person name="Veneault-Fourrey C."/>
            <person name="LaButti K."/>
            <person name="Lindquist E.A."/>
            <person name="Lipzen A."/>
            <person name="Lundell T."/>
            <person name="Morin E."/>
            <person name="Murat C."/>
            <person name="Riley R."/>
            <person name="Ohm R."/>
            <person name="Sun H."/>
            <person name="Tunlid A."/>
            <person name="Henrissat B."/>
            <person name="Grigoriev I.V."/>
            <person name="Hibbett D.S."/>
            <person name="Martin F."/>
        </authorList>
    </citation>
    <scope>NUCLEOTIDE SEQUENCE [LARGE SCALE GENOMIC DNA]</scope>
    <source>
        <strain evidence="3">Ve08.2h10</strain>
    </source>
</reference>
<name>A0A0D0CHM3_9AGAM</name>
<dbReference type="InParanoid" id="A0A0D0CHM3"/>
<dbReference type="EMBL" id="KN825661">
    <property type="protein sequence ID" value="KIK82207.1"/>
    <property type="molecule type" value="Genomic_DNA"/>
</dbReference>
<organism evidence="2 3">
    <name type="scientific">Paxillus rubicundulus Ve08.2h10</name>
    <dbReference type="NCBI Taxonomy" id="930991"/>
    <lineage>
        <taxon>Eukaryota</taxon>
        <taxon>Fungi</taxon>
        <taxon>Dikarya</taxon>
        <taxon>Basidiomycota</taxon>
        <taxon>Agaricomycotina</taxon>
        <taxon>Agaricomycetes</taxon>
        <taxon>Agaricomycetidae</taxon>
        <taxon>Boletales</taxon>
        <taxon>Paxilineae</taxon>
        <taxon>Paxillaceae</taxon>
        <taxon>Paxillus</taxon>
    </lineage>
</organism>
<proteinExistence type="predicted"/>
<sequence>MARSGWTFDRTGHTCTETLCDSSCTKHRKVELPDVLADEREPLIPETQQPSSHPPMRNN</sequence>
<protein>
    <submittedName>
        <fullName evidence="2">Uncharacterized protein</fullName>
    </submittedName>
</protein>
<feature type="compositionally biased region" description="Polar residues" evidence="1">
    <location>
        <begin position="46"/>
        <end position="59"/>
    </location>
</feature>
<dbReference type="AlphaFoldDB" id="A0A0D0CHM3"/>
<dbReference type="OrthoDB" id="3032222at2759"/>
<dbReference type="HOGENOM" id="CLU_2961535_0_0_1"/>
<accession>A0A0D0CHM3</accession>